<reference evidence="3" key="1">
    <citation type="submission" date="2018-04" db="EMBL/GenBank/DDBJ databases">
        <authorList>
            <person name="Cornet L."/>
        </authorList>
    </citation>
    <scope>NUCLEOTIDE SEQUENCE [LARGE SCALE GENOMIC DNA]</scope>
</reference>
<proteinExistence type="predicted"/>
<dbReference type="AlphaFoldDB" id="A0A2W4VHV5"/>
<dbReference type="PANTHER" id="PTHR35149:SF2">
    <property type="entry name" value="DUF262 DOMAIN-CONTAINING PROTEIN"/>
    <property type="match status" value="1"/>
</dbReference>
<reference evidence="2 3" key="2">
    <citation type="submission" date="2018-06" db="EMBL/GenBank/DDBJ databases">
        <title>Metagenomic assembly of (sub)arctic Cyanobacteria and their associated microbiome from non-axenic cultures.</title>
        <authorList>
            <person name="Baurain D."/>
        </authorList>
    </citation>
    <scope>NUCLEOTIDE SEQUENCE [LARGE SCALE GENOMIC DNA]</scope>
    <source>
        <strain evidence="2">ULC129bin1</strain>
    </source>
</reference>
<dbReference type="EMBL" id="QBMC01000261">
    <property type="protein sequence ID" value="PZO09195.1"/>
    <property type="molecule type" value="Genomic_DNA"/>
</dbReference>
<dbReference type="Pfam" id="PF07510">
    <property type="entry name" value="GmrSD_C"/>
    <property type="match status" value="1"/>
</dbReference>
<organism evidence="2 3">
    <name type="scientific">Leptolyngbya foveolarum</name>
    <dbReference type="NCBI Taxonomy" id="47253"/>
    <lineage>
        <taxon>Bacteria</taxon>
        <taxon>Bacillati</taxon>
        <taxon>Cyanobacteriota</taxon>
        <taxon>Cyanophyceae</taxon>
        <taxon>Leptolyngbyales</taxon>
        <taxon>Leptolyngbyaceae</taxon>
        <taxon>Leptolyngbya group</taxon>
        <taxon>Leptolyngbya</taxon>
    </lineage>
</organism>
<evidence type="ECO:0000313" key="2">
    <source>
        <dbReference type="EMBL" id="PZO09195.1"/>
    </source>
</evidence>
<protein>
    <recommendedName>
        <fullName evidence="1">GmrSD restriction endonucleases C-terminal domain-containing protein</fullName>
    </recommendedName>
</protein>
<gene>
    <name evidence="2" type="ORF">DCF25_21870</name>
</gene>
<evidence type="ECO:0000259" key="1">
    <source>
        <dbReference type="Pfam" id="PF07510"/>
    </source>
</evidence>
<dbReference type="InterPro" id="IPR011089">
    <property type="entry name" value="GmrSD_C"/>
</dbReference>
<accession>A0A2W4VHV5</accession>
<evidence type="ECO:0000313" key="3">
    <source>
        <dbReference type="Proteomes" id="UP000249354"/>
    </source>
</evidence>
<feature type="domain" description="GmrSD restriction endonucleases C-terminal" evidence="1">
    <location>
        <begin position="2"/>
        <end position="108"/>
    </location>
</feature>
<dbReference type="PANTHER" id="PTHR35149">
    <property type="entry name" value="SLL5132 PROTEIN"/>
    <property type="match status" value="1"/>
</dbReference>
<dbReference type="Proteomes" id="UP000249354">
    <property type="component" value="Unassembled WGS sequence"/>
</dbReference>
<comment type="caution">
    <text evidence="2">The sequence shown here is derived from an EMBL/GenBank/DDBJ whole genome shotgun (WGS) entry which is preliminary data.</text>
</comment>
<sequence length="118" mass="13919">MQYILGRLEKEKSGLAVKEDSFTIEHILPQNPNEAWRHSFREDEIDEATYRIGNMTPLEQSLNAKVGTESYDEKKKVYQQSVYQITQNIQAEDWNMSSIVRRQESMAEKAVCIWRIDY</sequence>
<name>A0A2W4VHV5_9CYAN</name>